<name>A0A6B0V6Q1_IXORI</name>
<sequence>MLNDRSGTMIIQALLHCFVVFSAALASNPEGNEPKVFNLTIALKKFVELFEEHYRTQVDWTDIQSENKRMKELFETKKFYVQVEGGAVKMSDPKSGHGTRSLLYANLYDNESNATQTYTVTHTTIRKEKSSLKVSDGFTLGIEVSGGVSLKEVFGLGGTFGAKYTSETSTTDSQTKLKTFAVSTGVNVPSGRTVQVEWYATPAQSDIYWTCDLTISGYFAMGLKKPFQDTSVLILPAYYLAFANEELEIVGPRHARFVASGVFTKVSVPESDIYTNDVTDTMNKTKVVVSGRSRIAGEF</sequence>
<dbReference type="InterPro" id="IPR004991">
    <property type="entry name" value="Aerolysin-like"/>
</dbReference>
<dbReference type="AlphaFoldDB" id="A0A6B0V6Q1"/>
<evidence type="ECO:0000313" key="2">
    <source>
        <dbReference type="EMBL" id="MXU97963.1"/>
    </source>
</evidence>
<accession>A0A6B0V6Q1</accession>
<dbReference type="PANTHER" id="PTHR34007:SF1">
    <property type="entry name" value="AEROLYSIN-LIKE PROTEIN-RELATED"/>
    <property type="match status" value="1"/>
</dbReference>
<keyword evidence="1" id="KW-0732">Signal</keyword>
<feature type="chain" id="PRO_5025479285" evidence="1">
    <location>
        <begin position="27"/>
        <end position="299"/>
    </location>
</feature>
<protein>
    <submittedName>
        <fullName evidence="2">Putative cytotoxin-like protein</fullName>
    </submittedName>
</protein>
<proteinExistence type="predicted"/>
<dbReference type="EMBL" id="GIFC01015880">
    <property type="protein sequence ID" value="MXU97963.1"/>
    <property type="molecule type" value="Transcribed_RNA"/>
</dbReference>
<reference evidence="2" key="1">
    <citation type="submission" date="2019-12" db="EMBL/GenBank/DDBJ databases">
        <title>An insight into the sialome of adult female Ixodes ricinus ticks feeding for 6 days.</title>
        <authorList>
            <person name="Perner J."/>
            <person name="Ribeiro J.M.C."/>
        </authorList>
    </citation>
    <scope>NUCLEOTIDE SEQUENCE</scope>
    <source>
        <strain evidence="2">Semi-engorged</strain>
        <tissue evidence="2">Salivary glands</tissue>
    </source>
</reference>
<feature type="signal peptide" evidence="1">
    <location>
        <begin position="1"/>
        <end position="26"/>
    </location>
</feature>
<dbReference type="Pfam" id="PF03318">
    <property type="entry name" value="ETX_MTX2"/>
    <property type="match status" value="1"/>
</dbReference>
<dbReference type="PANTHER" id="PTHR34007">
    <property type="entry name" value="AEROLYSIN-LIKE PROTEIN-RELATED"/>
    <property type="match status" value="1"/>
</dbReference>
<dbReference type="InterPro" id="IPR053280">
    <property type="entry name" value="Aerolysin-like_pore-former"/>
</dbReference>
<dbReference type="Gene3D" id="2.170.15.10">
    <property type="entry name" value="Proaerolysin, chain A, domain 3"/>
    <property type="match status" value="1"/>
</dbReference>
<dbReference type="SUPFAM" id="SSF56973">
    <property type="entry name" value="Aerolisin/ETX pore-forming domain"/>
    <property type="match status" value="1"/>
</dbReference>
<evidence type="ECO:0000256" key="1">
    <source>
        <dbReference type="SAM" id="SignalP"/>
    </source>
</evidence>
<organism evidence="2">
    <name type="scientific">Ixodes ricinus</name>
    <name type="common">Common tick</name>
    <name type="synonym">Acarus ricinus</name>
    <dbReference type="NCBI Taxonomy" id="34613"/>
    <lineage>
        <taxon>Eukaryota</taxon>
        <taxon>Metazoa</taxon>
        <taxon>Ecdysozoa</taxon>
        <taxon>Arthropoda</taxon>
        <taxon>Chelicerata</taxon>
        <taxon>Arachnida</taxon>
        <taxon>Acari</taxon>
        <taxon>Parasitiformes</taxon>
        <taxon>Ixodida</taxon>
        <taxon>Ixodoidea</taxon>
        <taxon>Ixodidae</taxon>
        <taxon>Ixodinae</taxon>
        <taxon>Ixodes</taxon>
    </lineage>
</organism>